<keyword evidence="2" id="KW-1185">Reference proteome</keyword>
<name>A0A095U4D6_9FLAO</name>
<dbReference type="eggNOG" id="COG0521">
    <property type="taxonomic scope" value="Bacteria"/>
</dbReference>
<dbReference type="SUPFAM" id="SSF48452">
    <property type="entry name" value="TPR-like"/>
    <property type="match status" value="1"/>
</dbReference>
<dbReference type="RefSeq" id="WP_035123789.1">
    <property type="nucleotide sequence ID" value="NZ_JRHH01000001.1"/>
</dbReference>
<dbReference type="Proteomes" id="UP000029554">
    <property type="component" value="Unassembled WGS sequence"/>
</dbReference>
<dbReference type="InterPro" id="IPR041662">
    <property type="entry name" value="SusD-like_2"/>
</dbReference>
<protein>
    <recommendedName>
        <fullName evidence="3">SusD/RagB family nutrient-binding outer membrane lipoprotein</fullName>
    </recommendedName>
</protein>
<accession>A0A095U4D6</accession>
<dbReference type="OrthoDB" id="725917at2"/>
<evidence type="ECO:0000313" key="2">
    <source>
        <dbReference type="Proteomes" id="UP000029554"/>
    </source>
</evidence>
<dbReference type="Pfam" id="PF12771">
    <property type="entry name" value="SusD-like_2"/>
    <property type="match status" value="1"/>
</dbReference>
<evidence type="ECO:0008006" key="3">
    <source>
        <dbReference type="Google" id="ProtNLM"/>
    </source>
</evidence>
<comment type="caution">
    <text evidence="1">The sequence shown here is derived from an EMBL/GenBank/DDBJ whole genome shotgun (WGS) entry which is preliminary data.</text>
</comment>
<organism evidence="1 2">
    <name type="scientific">Flavobacterium aquatile LMG 4008 = ATCC 11947</name>
    <dbReference type="NCBI Taxonomy" id="1453498"/>
    <lineage>
        <taxon>Bacteria</taxon>
        <taxon>Pseudomonadati</taxon>
        <taxon>Bacteroidota</taxon>
        <taxon>Flavobacteriia</taxon>
        <taxon>Flavobacteriales</taxon>
        <taxon>Flavobacteriaceae</taxon>
        <taxon>Flavobacterium</taxon>
    </lineage>
</organism>
<dbReference type="InterPro" id="IPR011990">
    <property type="entry name" value="TPR-like_helical_dom_sf"/>
</dbReference>
<gene>
    <name evidence="1" type="ORF">LG45_01770</name>
</gene>
<dbReference type="STRING" id="1453498.LG45_01770"/>
<dbReference type="PROSITE" id="PS51257">
    <property type="entry name" value="PROKAR_LIPOPROTEIN"/>
    <property type="match status" value="1"/>
</dbReference>
<dbReference type="AlphaFoldDB" id="A0A095U4D6"/>
<sequence length="498" mass="54050">MKKIKYILVVFLATFYSCDNYLDINDSPNNPTSNLVNPKLGLSAAITRPYRTFTLNSNQLGNIWMNNWTGNVNQITGAYATEFSLQIGNNFYNPIWDNYFLLTVNLQNIINYDSADYDNHKAIAKIMKTFYFQHLVDIYGDIPYSEAHVKGILTPAYDDDLSVYRNLYTQLDEAIALIENSSANANTIAVGAEDPVFAGDMTGWVKFANTIKLRLLIRESGYAATNAESATYLASKYAELASATFITEDVTVNPGYSNASNDQINPFYFTYGLDAAGNPGTSAQVVVATKHAIDFLSGNLPNTIPDVRISKIYAPVSGSTYVGNVQGVEAPIAPPAISRLGNGLLVGPDQDGYLMTASESYFLQSEAVWRGSLAGDAKALFESGIQASFDLLGVPASGASYIANSNSVNGLGWDASTNKLQAIMTQKWVALNGINGLESFIEFTRTGFPATGVSTVANFPSLPKRLLYPTSELTGNTANVPNVTLSQIFTQGAFWDVP</sequence>
<dbReference type="Gene3D" id="1.25.40.390">
    <property type="match status" value="1"/>
</dbReference>
<proteinExistence type="predicted"/>
<dbReference type="EMBL" id="JRHH01000001">
    <property type="protein sequence ID" value="KGD69518.1"/>
    <property type="molecule type" value="Genomic_DNA"/>
</dbReference>
<reference evidence="1 2" key="1">
    <citation type="submission" date="2014-09" db="EMBL/GenBank/DDBJ databases">
        <title>Whole Genome Shotgun of Flavobacterium aquatile LMG 4008.</title>
        <authorList>
            <person name="Gale A.N."/>
            <person name="Pipes S.E."/>
            <person name="Newman J.D."/>
        </authorList>
    </citation>
    <scope>NUCLEOTIDE SEQUENCE [LARGE SCALE GENOMIC DNA]</scope>
    <source>
        <strain evidence="1 2">LMG 4008</strain>
    </source>
</reference>
<evidence type="ECO:0000313" key="1">
    <source>
        <dbReference type="EMBL" id="KGD69518.1"/>
    </source>
</evidence>